<dbReference type="Gene3D" id="3.40.50.12140">
    <property type="entry name" value="Domain of unknown function DUF4159"/>
    <property type="match status" value="1"/>
</dbReference>
<reference evidence="1" key="1">
    <citation type="journal article" date="2014" name="Front. Microbiol.">
        <title>High frequency of phylogenetically diverse reductive dehalogenase-homologous genes in deep subseafloor sedimentary metagenomes.</title>
        <authorList>
            <person name="Kawai M."/>
            <person name="Futagami T."/>
            <person name="Toyoda A."/>
            <person name="Takaki Y."/>
            <person name="Nishi S."/>
            <person name="Hori S."/>
            <person name="Arai W."/>
            <person name="Tsubouchi T."/>
            <person name="Morono Y."/>
            <person name="Uchiyama I."/>
            <person name="Ito T."/>
            <person name="Fujiyama A."/>
            <person name="Inagaki F."/>
            <person name="Takami H."/>
        </authorList>
    </citation>
    <scope>NUCLEOTIDE SEQUENCE</scope>
    <source>
        <strain evidence="1">Expedition CK06-06</strain>
    </source>
</reference>
<proteinExistence type="predicted"/>
<evidence type="ECO:0000313" key="1">
    <source>
        <dbReference type="EMBL" id="GAH42842.1"/>
    </source>
</evidence>
<comment type="caution">
    <text evidence="1">The sequence shown here is derived from an EMBL/GenBank/DDBJ whole genome shotgun (WGS) entry which is preliminary data.</text>
</comment>
<name>X1FCY3_9ZZZZ</name>
<dbReference type="InterPro" id="IPR008930">
    <property type="entry name" value="Terpenoid_cyclase/PrenylTrfase"/>
</dbReference>
<feature type="non-terminal residue" evidence="1">
    <location>
        <position position="319"/>
    </location>
</feature>
<dbReference type="AlphaFoldDB" id="X1FCY3"/>
<sequence>AIRRGVAYLVGGPVGGRRGVYQTSLKVMALQSVDPVAYQRQIAEGARYLMRVQEGSGGWSYSGPGTTDNSNSQFAVLGLNAAALSGVAVPDAVWQKARNYYRVGQNRDGGWGYRPGSTNSYGSMTAAGVASLYICDMWLHISSGECGVYADDRAVQVGLGWLARNFSVATNPRHRSWKFYYLYALERAGVILARRYFGRIDWYRQGVEHLAGQPPGALFTHSGSEWPFLKKCFALLFLAKGNAPILIHKAQWSGKWDTYRYDARFLVEYVGRRLDQPLDWQILPLSAPLDLLMAAPILYINGTGGVGWTPDEIRRLKEY</sequence>
<protein>
    <recommendedName>
        <fullName evidence="2">Squalene cyclase C-terminal domain-containing protein</fullName>
    </recommendedName>
</protein>
<dbReference type="EMBL" id="BARU01009889">
    <property type="protein sequence ID" value="GAH42842.1"/>
    <property type="molecule type" value="Genomic_DNA"/>
</dbReference>
<accession>X1FCY3</accession>
<organism evidence="1">
    <name type="scientific">marine sediment metagenome</name>
    <dbReference type="NCBI Taxonomy" id="412755"/>
    <lineage>
        <taxon>unclassified sequences</taxon>
        <taxon>metagenomes</taxon>
        <taxon>ecological metagenomes</taxon>
    </lineage>
</organism>
<dbReference type="Gene3D" id="1.50.10.20">
    <property type="match status" value="1"/>
</dbReference>
<evidence type="ECO:0008006" key="2">
    <source>
        <dbReference type="Google" id="ProtNLM"/>
    </source>
</evidence>
<dbReference type="SUPFAM" id="SSF48239">
    <property type="entry name" value="Terpenoid cyclases/Protein prenyltransferases"/>
    <property type="match status" value="1"/>
</dbReference>
<feature type="non-terminal residue" evidence="1">
    <location>
        <position position="1"/>
    </location>
</feature>
<gene>
    <name evidence="1" type="ORF">S03H2_18997</name>
</gene>